<sequence>MGKHGKQVPCGMCRGTGKISTTDDGKSRDIPCTGCGGTGRQG</sequence>
<accession>A0A543ING9</accession>
<comment type="caution">
    <text evidence="1">The sequence shown here is derived from an EMBL/GenBank/DDBJ whole genome shotgun (WGS) entry which is preliminary data.</text>
</comment>
<evidence type="ECO:0000313" key="2">
    <source>
        <dbReference type="Proteomes" id="UP000316706"/>
    </source>
</evidence>
<gene>
    <name evidence="1" type="ORF">FHX41_5931</name>
</gene>
<dbReference type="Proteomes" id="UP000316706">
    <property type="component" value="Unassembled WGS sequence"/>
</dbReference>
<dbReference type="SUPFAM" id="SSF57938">
    <property type="entry name" value="DnaJ/Hsp40 cysteine-rich domain"/>
    <property type="match status" value="1"/>
</dbReference>
<protein>
    <recommendedName>
        <fullName evidence="3">Molecular chaperone DnaJ</fullName>
    </recommendedName>
</protein>
<evidence type="ECO:0008006" key="3">
    <source>
        <dbReference type="Google" id="ProtNLM"/>
    </source>
</evidence>
<evidence type="ECO:0000313" key="1">
    <source>
        <dbReference type="EMBL" id="TQM72142.1"/>
    </source>
</evidence>
<proteinExistence type="predicted"/>
<dbReference type="RefSeq" id="WP_281284491.1">
    <property type="nucleotide sequence ID" value="NZ_VFPO01000001.1"/>
</dbReference>
<reference evidence="1 2" key="1">
    <citation type="submission" date="2019-06" db="EMBL/GenBank/DDBJ databases">
        <title>Sequencing the genomes of 1000 actinobacteria strains.</title>
        <authorList>
            <person name="Klenk H.-P."/>
        </authorList>
    </citation>
    <scope>NUCLEOTIDE SEQUENCE [LARGE SCALE GENOMIC DNA]</scope>
    <source>
        <strain evidence="1 2">DSM 45043</strain>
    </source>
</reference>
<name>A0A543ING9_9ACTN</name>
<keyword evidence="2" id="KW-1185">Reference proteome</keyword>
<dbReference type="EMBL" id="VFPO01000001">
    <property type="protein sequence ID" value="TQM72142.1"/>
    <property type="molecule type" value="Genomic_DNA"/>
</dbReference>
<dbReference type="AlphaFoldDB" id="A0A543ING9"/>
<organism evidence="1 2">
    <name type="scientific">Actinomadura hallensis</name>
    <dbReference type="NCBI Taxonomy" id="337895"/>
    <lineage>
        <taxon>Bacteria</taxon>
        <taxon>Bacillati</taxon>
        <taxon>Actinomycetota</taxon>
        <taxon>Actinomycetes</taxon>
        <taxon>Streptosporangiales</taxon>
        <taxon>Thermomonosporaceae</taxon>
        <taxon>Actinomadura</taxon>
    </lineage>
</organism>
<dbReference type="InterPro" id="IPR036410">
    <property type="entry name" value="HSP_DnaJ_Cys-rich_dom_sf"/>
</dbReference>